<sequence>MHATFHCHCVPNVKWPLLGTAMPTTLIATSSFPRLMDGSSHQWCNLNLPGTSYNVLFKVLVFSYRKDTSYVGHLLFYLQW</sequence>
<proteinExistence type="predicted"/>
<accession>A0AAV6ZX75</accession>
<protein>
    <submittedName>
        <fullName evidence="1">Uncharacterized protein</fullName>
    </submittedName>
</protein>
<dbReference type="AlphaFoldDB" id="A0AAV6ZX75"/>
<dbReference type="Proteomes" id="UP000824782">
    <property type="component" value="Unassembled WGS sequence"/>
</dbReference>
<gene>
    <name evidence="1" type="ORF">GDO81_004294</name>
</gene>
<evidence type="ECO:0000313" key="1">
    <source>
        <dbReference type="EMBL" id="KAG8551835.1"/>
    </source>
</evidence>
<name>A0AAV6ZX75_ENGPU</name>
<organism evidence="1 2">
    <name type="scientific">Engystomops pustulosus</name>
    <name type="common">Tungara frog</name>
    <name type="synonym">Physalaemus pustulosus</name>
    <dbReference type="NCBI Taxonomy" id="76066"/>
    <lineage>
        <taxon>Eukaryota</taxon>
        <taxon>Metazoa</taxon>
        <taxon>Chordata</taxon>
        <taxon>Craniata</taxon>
        <taxon>Vertebrata</taxon>
        <taxon>Euteleostomi</taxon>
        <taxon>Amphibia</taxon>
        <taxon>Batrachia</taxon>
        <taxon>Anura</taxon>
        <taxon>Neobatrachia</taxon>
        <taxon>Hyloidea</taxon>
        <taxon>Leptodactylidae</taxon>
        <taxon>Leiuperinae</taxon>
        <taxon>Engystomops</taxon>
    </lineage>
</organism>
<reference evidence="1" key="1">
    <citation type="thesis" date="2020" institute="ProQuest LLC" country="789 East Eisenhower Parkway, Ann Arbor, MI, USA">
        <title>Comparative Genomics and Chromosome Evolution.</title>
        <authorList>
            <person name="Mudd A.B."/>
        </authorList>
    </citation>
    <scope>NUCLEOTIDE SEQUENCE</scope>
    <source>
        <strain evidence="1">237g6f4</strain>
        <tissue evidence="1">Blood</tissue>
    </source>
</reference>
<dbReference type="EMBL" id="WNYA01000011">
    <property type="protein sequence ID" value="KAG8551835.1"/>
    <property type="molecule type" value="Genomic_DNA"/>
</dbReference>
<evidence type="ECO:0000313" key="2">
    <source>
        <dbReference type="Proteomes" id="UP000824782"/>
    </source>
</evidence>
<keyword evidence="2" id="KW-1185">Reference proteome</keyword>
<comment type="caution">
    <text evidence="1">The sequence shown here is derived from an EMBL/GenBank/DDBJ whole genome shotgun (WGS) entry which is preliminary data.</text>
</comment>